<evidence type="ECO:0000313" key="2">
    <source>
        <dbReference type="Proteomes" id="UP001176059"/>
    </source>
</evidence>
<organism evidence="1 2">
    <name type="scientific">Lentinula guzmanii</name>
    <dbReference type="NCBI Taxonomy" id="2804957"/>
    <lineage>
        <taxon>Eukaryota</taxon>
        <taxon>Fungi</taxon>
        <taxon>Dikarya</taxon>
        <taxon>Basidiomycota</taxon>
        <taxon>Agaricomycotina</taxon>
        <taxon>Agaricomycetes</taxon>
        <taxon>Agaricomycetidae</taxon>
        <taxon>Agaricales</taxon>
        <taxon>Marasmiineae</taxon>
        <taxon>Omphalotaceae</taxon>
        <taxon>Lentinula</taxon>
    </lineage>
</organism>
<evidence type="ECO:0000313" key="1">
    <source>
        <dbReference type="EMBL" id="KAJ3710505.1"/>
    </source>
</evidence>
<gene>
    <name evidence="1" type="ORF">DFJ43DRAFT_141795</name>
</gene>
<reference evidence="1" key="1">
    <citation type="submission" date="2022-08" db="EMBL/GenBank/DDBJ databases">
        <authorList>
            <consortium name="DOE Joint Genome Institute"/>
            <person name="Min B."/>
            <person name="Sierra-Patev S."/>
            <person name="Naranjo-Ortiz M."/>
            <person name="Looney B."/>
            <person name="Konkel Z."/>
            <person name="Slot J.C."/>
            <person name="Sakamoto Y."/>
            <person name="Steenwyk J.L."/>
            <person name="Rokas A."/>
            <person name="Carro J."/>
            <person name="Camarero S."/>
            <person name="Ferreira P."/>
            <person name="Molpeceres G."/>
            <person name="Ruiz-duenas F.J."/>
            <person name="Serrano A."/>
            <person name="Henrissat B."/>
            <person name="Drula E."/>
            <person name="Hughes K.W."/>
            <person name="Mata J.L."/>
            <person name="Ishikawa N.K."/>
            <person name="Vargas-Isla R."/>
            <person name="Ushijima S."/>
            <person name="Smith C.A."/>
            <person name="Ahrendt S."/>
            <person name="Andreopoulos W."/>
            <person name="He G."/>
            <person name="LaButti K."/>
            <person name="Lipzen A."/>
            <person name="Ng V."/>
            <person name="Riley R."/>
            <person name="Sandor L."/>
            <person name="Barry K."/>
            <person name="Martinez A.T."/>
            <person name="Xiao Y."/>
            <person name="Gibbons J.G."/>
            <person name="Terashima K."/>
            <person name="Hibbett D.S."/>
            <person name="Grigoriev I.V."/>
        </authorList>
    </citation>
    <scope>NUCLEOTIDE SEQUENCE</scope>
    <source>
        <strain evidence="1">ET3784</strain>
    </source>
</reference>
<proteinExistence type="predicted"/>
<dbReference type="AlphaFoldDB" id="A0AA38MTU4"/>
<keyword evidence="2" id="KW-1185">Reference proteome</keyword>
<comment type="caution">
    <text evidence="1">The sequence shown here is derived from an EMBL/GenBank/DDBJ whole genome shotgun (WGS) entry which is preliminary data.</text>
</comment>
<reference evidence="1" key="2">
    <citation type="journal article" date="2023" name="Proc. Natl. Acad. Sci. U.S.A.">
        <title>A global phylogenomic analysis of the shiitake genus Lentinula.</title>
        <authorList>
            <person name="Sierra-Patev S."/>
            <person name="Min B."/>
            <person name="Naranjo-Ortiz M."/>
            <person name="Looney B."/>
            <person name="Konkel Z."/>
            <person name="Slot J.C."/>
            <person name="Sakamoto Y."/>
            <person name="Steenwyk J.L."/>
            <person name="Rokas A."/>
            <person name="Carro J."/>
            <person name="Camarero S."/>
            <person name="Ferreira P."/>
            <person name="Molpeceres G."/>
            <person name="Ruiz-Duenas F.J."/>
            <person name="Serrano A."/>
            <person name="Henrissat B."/>
            <person name="Drula E."/>
            <person name="Hughes K.W."/>
            <person name="Mata J.L."/>
            <person name="Ishikawa N.K."/>
            <person name="Vargas-Isla R."/>
            <person name="Ushijima S."/>
            <person name="Smith C.A."/>
            <person name="Donoghue J."/>
            <person name="Ahrendt S."/>
            <person name="Andreopoulos W."/>
            <person name="He G."/>
            <person name="LaButti K."/>
            <person name="Lipzen A."/>
            <person name="Ng V."/>
            <person name="Riley R."/>
            <person name="Sandor L."/>
            <person name="Barry K."/>
            <person name="Martinez A.T."/>
            <person name="Xiao Y."/>
            <person name="Gibbons J.G."/>
            <person name="Terashima K."/>
            <person name="Grigoriev I.V."/>
            <person name="Hibbett D."/>
        </authorList>
    </citation>
    <scope>NUCLEOTIDE SEQUENCE</scope>
    <source>
        <strain evidence="1">ET3784</strain>
    </source>
</reference>
<dbReference type="EMBL" id="JANVFO010000138">
    <property type="protein sequence ID" value="KAJ3710505.1"/>
    <property type="molecule type" value="Genomic_DNA"/>
</dbReference>
<name>A0AA38MTU4_9AGAR</name>
<protein>
    <submittedName>
        <fullName evidence="1">Uncharacterized protein</fullName>
    </submittedName>
</protein>
<dbReference type="Proteomes" id="UP001176059">
    <property type="component" value="Unassembled WGS sequence"/>
</dbReference>
<accession>A0AA38MTU4</accession>
<sequence length="126" mass="14195">MSGRGILMEKYSINRNRRLLESAQPEGLPWGHTLNDFFWIRRIPGLKIMTMYSRSMIQEMGENAAGVEHPPEPQPTVLDPWPLLTLFSPDALTKASENSTDAEVEIHCASEAANRHTEGKYVISQS</sequence>